<evidence type="ECO:0000256" key="8">
    <source>
        <dbReference type="ARBA" id="ARBA00023163"/>
    </source>
</evidence>
<dbReference type="Gene3D" id="2.30.30.1020">
    <property type="entry name" value="CCR4-NOT complex subunit 2/3/5, C-terminal domain"/>
    <property type="match status" value="1"/>
</dbReference>
<comment type="function">
    <text evidence="10">Acts as component of the CCR4-NOT core complex, which in the nucleus seems to be a general transcription factor, and in the cytoplasm the major mRNA deadenylase involved in mRNA turnover. The NOT protein subcomplex negatively regulates the basal and activated transcription of many genes. Preferentially affects TC-type TATA element-dependent transcription. Could directly or indirectly inhibit component(s) of the general transcription machinery.</text>
</comment>
<dbReference type="EMBL" id="QWIP01000073">
    <property type="protein sequence ID" value="RMY74552.1"/>
    <property type="molecule type" value="Genomic_DNA"/>
</dbReference>
<feature type="compositionally biased region" description="Polar residues" evidence="11">
    <location>
        <begin position="381"/>
        <end position="398"/>
    </location>
</feature>
<feature type="domain" description="NOT2/NOT3/NOT5 C-terminal" evidence="13">
    <location>
        <begin position="591"/>
        <end position="651"/>
    </location>
</feature>
<protein>
    <recommendedName>
        <fullName evidence="10">General negative regulator of transcription subunit</fullName>
    </recommendedName>
</protein>
<evidence type="ECO:0000259" key="13">
    <source>
        <dbReference type="Pfam" id="PF04153"/>
    </source>
</evidence>
<feature type="region of interest" description="Disordered" evidence="11">
    <location>
        <begin position="315"/>
        <end position="534"/>
    </location>
</feature>
<gene>
    <name evidence="14" type="ORF">D0863_03158</name>
</gene>
<evidence type="ECO:0000256" key="2">
    <source>
        <dbReference type="ARBA" id="ARBA00004496"/>
    </source>
</evidence>
<feature type="region of interest" description="Disordered" evidence="11">
    <location>
        <begin position="214"/>
        <end position="235"/>
    </location>
</feature>
<evidence type="ECO:0000256" key="7">
    <source>
        <dbReference type="ARBA" id="ARBA00023015"/>
    </source>
</evidence>
<keyword evidence="8 10" id="KW-0804">Transcription</keyword>
<name>A0A3M7ED76_HORWE</name>
<keyword evidence="5 10" id="KW-0678">Repressor</keyword>
<dbReference type="GO" id="GO:0005634">
    <property type="term" value="C:nucleus"/>
    <property type="evidence" value="ECO:0007669"/>
    <property type="project" value="UniProtKB-SubCell"/>
</dbReference>
<dbReference type="AlphaFoldDB" id="A0A3M7ED76"/>
<comment type="caution">
    <text evidence="14">The sequence shown here is derived from an EMBL/GenBank/DDBJ whole genome shotgun (WGS) entry which is preliminary data.</text>
</comment>
<dbReference type="VEuPathDB" id="FungiDB:BTJ68_05694"/>
<dbReference type="Proteomes" id="UP000269276">
    <property type="component" value="Unassembled WGS sequence"/>
</dbReference>
<feature type="compositionally biased region" description="Basic and acidic residues" evidence="11">
    <location>
        <begin position="225"/>
        <end position="235"/>
    </location>
</feature>
<evidence type="ECO:0000259" key="12">
    <source>
        <dbReference type="Pfam" id="PF04065"/>
    </source>
</evidence>
<keyword evidence="7 10" id="KW-0805">Transcription regulation</keyword>
<dbReference type="GO" id="GO:0000932">
    <property type="term" value="C:P-body"/>
    <property type="evidence" value="ECO:0007669"/>
    <property type="project" value="UniProtKB-UniRule"/>
</dbReference>
<keyword evidence="6" id="KW-0597">Phosphoprotein</keyword>
<comment type="subcellular location">
    <subcellularLocation>
        <location evidence="2 10">Cytoplasm</location>
    </subcellularLocation>
    <subcellularLocation>
        <location evidence="1 10">Nucleus</location>
    </subcellularLocation>
</comment>
<dbReference type="InterPro" id="IPR007207">
    <property type="entry name" value="Not_N"/>
</dbReference>
<accession>A0A3M7ED76</accession>
<keyword evidence="4 10" id="KW-0963">Cytoplasm</keyword>
<feature type="compositionally biased region" description="Basic and acidic residues" evidence="11">
    <location>
        <begin position="473"/>
        <end position="490"/>
    </location>
</feature>
<sequence>MQPTRSSKRAGVAWKVIPHLRHAIKLRLAPIRRRAASLAASHLTLNLSAASSSAPDNRYRPTPTHDSVPCAIASTKYETTEFKRVAEGIQAFDGIYDKLIGSTNASQKDKLEDSLKKEIKKLQRSRDKIKGWASQNDIKDKKPLMDQRKLIESRMEMFKAVEKEMKTKAYSKEGLSAAAKLDPKEQEKLELCNFLGEMVDELARQIESQEAEAETLHAGLKKKKSDSGKADRLSELERTVERHKWHSGKLEVLLRSLENGSVDSEPVKEIQEGIKYYVECNQEVDFMEDDSLYDDLNLDEEVEGYGIVGNEMDKVSSQDAASTADEPPDTEPTATGSGARSGSVGGEKSGKSKSVSEAAPSGTGRRSSTQQMKSPLPALSTLHQSIPSATTQTKQPQHSDMKPAPLPTIPTGQPLKYASAAAAAAASDKNSVGIAPLPPPPGGAAAKQALPETSPSAVPSQPVETIAVAEAAKQVEHTKQPTPAPKDEAAKPSPAVSKAASAKPSPQASQAHPSQQLHPTKGVQPPSPDSGIAGIAAVNGDVIVQEDEEEESIYHLPSSLTDLLDSFEETKKRANAEEPIDAALLEASRRAAPVPSDAAKPNHYAPLSPYPYTPTWYPQTPLSVFNDPRLYGRIDTDTLFYLFYYHQNGYAAQQQGLPPPSPTTGQQPGLASSGNSNAESYHQYLAAKALKGQSWRFHKQYQTWFQRHEEPKVISEEFEQGTYRFFDYESTWMNRRKADFKFAYKFLEDDL</sequence>
<feature type="compositionally biased region" description="Low complexity" evidence="11">
    <location>
        <begin position="491"/>
        <end position="516"/>
    </location>
</feature>
<dbReference type="InterPro" id="IPR012270">
    <property type="entry name" value="CCR4-NOT_su3/5"/>
</dbReference>
<evidence type="ECO:0000256" key="6">
    <source>
        <dbReference type="ARBA" id="ARBA00022553"/>
    </source>
</evidence>
<evidence type="ECO:0000256" key="1">
    <source>
        <dbReference type="ARBA" id="ARBA00004123"/>
    </source>
</evidence>
<proteinExistence type="inferred from homology"/>
<evidence type="ECO:0000256" key="3">
    <source>
        <dbReference type="ARBA" id="ARBA00007682"/>
    </source>
</evidence>
<dbReference type="Pfam" id="PF04153">
    <property type="entry name" value="NOT2_3_5_C"/>
    <property type="match status" value="2"/>
</dbReference>
<dbReference type="Pfam" id="PF04065">
    <property type="entry name" value="Not3"/>
    <property type="match status" value="1"/>
</dbReference>
<dbReference type="PANTHER" id="PTHR23326">
    <property type="entry name" value="CCR4 NOT-RELATED"/>
    <property type="match status" value="1"/>
</dbReference>
<reference evidence="14 15" key="1">
    <citation type="journal article" date="2018" name="BMC Genomics">
        <title>Genomic evidence for intraspecific hybridization in a clonal and extremely halotolerant yeast.</title>
        <authorList>
            <person name="Gostincar C."/>
            <person name="Stajich J.E."/>
            <person name="Zupancic J."/>
            <person name="Zalar P."/>
            <person name="Gunde-Cimerman N."/>
        </authorList>
    </citation>
    <scope>NUCLEOTIDE SEQUENCE [LARGE SCALE GENOMIC DNA]</scope>
    <source>
        <strain evidence="14 15">EXF-2682</strain>
    </source>
</reference>
<feature type="domain" description="NOT2/NOT3/NOT5 C-terminal" evidence="13">
    <location>
        <begin position="678"/>
        <end position="747"/>
    </location>
</feature>
<feature type="compositionally biased region" description="Polar residues" evidence="11">
    <location>
        <begin position="364"/>
        <end position="373"/>
    </location>
</feature>
<evidence type="ECO:0000256" key="9">
    <source>
        <dbReference type="ARBA" id="ARBA00023242"/>
    </source>
</evidence>
<feature type="compositionally biased region" description="Polar residues" evidence="11">
    <location>
        <begin position="453"/>
        <end position="463"/>
    </location>
</feature>
<evidence type="ECO:0000256" key="5">
    <source>
        <dbReference type="ARBA" id="ARBA00022491"/>
    </source>
</evidence>
<keyword evidence="9 10" id="KW-0539">Nucleus</keyword>
<dbReference type="OrthoDB" id="293823at2759"/>
<evidence type="ECO:0000313" key="15">
    <source>
        <dbReference type="Proteomes" id="UP000269276"/>
    </source>
</evidence>
<evidence type="ECO:0000313" key="14">
    <source>
        <dbReference type="EMBL" id="RMY74552.1"/>
    </source>
</evidence>
<dbReference type="GO" id="GO:0000289">
    <property type="term" value="P:nuclear-transcribed mRNA poly(A) tail shortening"/>
    <property type="evidence" value="ECO:0007669"/>
    <property type="project" value="UniProtKB-ARBA"/>
</dbReference>
<comment type="similarity">
    <text evidence="3 10">Belongs to the CNOT2/3/5 family.</text>
</comment>
<dbReference type="InterPro" id="IPR007282">
    <property type="entry name" value="NOT2/3/5_C"/>
</dbReference>
<feature type="region of interest" description="Disordered" evidence="11">
    <location>
        <begin position="653"/>
        <end position="676"/>
    </location>
</feature>
<evidence type="ECO:0000256" key="10">
    <source>
        <dbReference type="PIRNR" id="PIRNR005290"/>
    </source>
</evidence>
<feature type="compositionally biased region" description="Low complexity" evidence="11">
    <location>
        <begin position="418"/>
        <end position="427"/>
    </location>
</feature>
<dbReference type="InterPro" id="IPR040168">
    <property type="entry name" value="Not2/3/5"/>
</dbReference>
<dbReference type="GO" id="GO:0006355">
    <property type="term" value="P:regulation of DNA-templated transcription"/>
    <property type="evidence" value="ECO:0007669"/>
    <property type="project" value="InterPro"/>
</dbReference>
<dbReference type="InterPro" id="IPR038635">
    <property type="entry name" value="CCR4-NOT_su2/3/5_C_sf"/>
</dbReference>
<dbReference type="PIRSF" id="PIRSF005290">
    <property type="entry name" value="NOT_su_3_5"/>
    <property type="match status" value="1"/>
</dbReference>
<dbReference type="GO" id="GO:0030015">
    <property type="term" value="C:CCR4-NOT core complex"/>
    <property type="evidence" value="ECO:0007669"/>
    <property type="project" value="UniProtKB-UniRule"/>
</dbReference>
<feature type="domain" description="CCR4-Not complex component Not N-terminal" evidence="12">
    <location>
        <begin position="82"/>
        <end position="299"/>
    </location>
</feature>
<keyword evidence="10" id="KW-0010">Activator</keyword>
<organism evidence="14 15">
    <name type="scientific">Hortaea werneckii</name>
    <name type="common">Black yeast</name>
    <name type="synonym">Cladosporium werneckii</name>
    <dbReference type="NCBI Taxonomy" id="91943"/>
    <lineage>
        <taxon>Eukaryota</taxon>
        <taxon>Fungi</taxon>
        <taxon>Dikarya</taxon>
        <taxon>Ascomycota</taxon>
        <taxon>Pezizomycotina</taxon>
        <taxon>Dothideomycetes</taxon>
        <taxon>Dothideomycetidae</taxon>
        <taxon>Mycosphaerellales</taxon>
        <taxon>Teratosphaeriaceae</taxon>
        <taxon>Hortaea</taxon>
    </lineage>
</organism>
<evidence type="ECO:0000256" key="11">
    <source>
        <dbReference type="SAM" id="MobiDB-lite"/>
    </source>
</evidence>
<evidence type="ECO:0000256" key="4">
    <source>
        <dbReference type="ARBA" id="ARBA00022490"/>
    </source>
</evidence>